<dbReference type="STRING" id="1712654.A7C91_01390"/>
<gene>
    <name evidence="1" type="ORF">A7C91_01390</name>
</gene>
<proteinExistence type="predicted"/>
<sequence>MKILQSKIIIDELFPWLTKNVIYSTNDNVMYWSGVSIILSDHSAAIIRDAEADHELRGEEG</sequence>
<accession>A0A172WF29</accession>
<organism evidence="1 2">
    <name type="scientific">Thermococcus piezophilus</name>
    <dbReference type="NCBI Taxonomy" id="1712654"/>
    <lineage>
        <taxon>Archaea</taxon>
        <taxon>Methanobacteriati</taxon>
        <taxon>Methanobacteriota</taxon>
        <taxon>Thermococci</taxon>
        <taxon>Thermococcales</taxon>
        <taxon>Thermococcaceae</taxon>
        <taxon>Thermococcus</taxon>
    </lineage>
</organism>
<keyword evidence="2" id="KW-1185">Reference proteome</keyword>
<dbReference type="Proteomes" id="UP000076969">
    <property type="component" value="Chromosome"/>
</dbReference>
<dbReference type="AlphaFoldDB" id="A0A172WF29"/>
<evidence type="ECO:0000313" key="1">
    <source>
        <dbReference type="EMBL" id="ANF21995.1"/>
    </source>
</evidence>
<name>A0A172WF29_9EURY</name>
<dbReference type="KEGG" id="tpie:A7C91_01390"/>
<reference evidence="2" key="1">
    <citation type="journal article" date="2016" name="Syst. Appl. Microbiol.">
        <title>Thermococcus piezophilus sp. nov., a novel hyperthermophilic and piezophilic archaeon with a broad pressure range for growth, isolated from a deepest hydrothermal vent at the Mid-Cayman Rise.</title>
        <authorList>
            <person name="Dalmasso C."/>
            <person name="Oger P."/>
            <person name="Selva G."/>
            <person name="Courtine D."/>
            <person name="L'Haridon S."/>
            <person name="Garlaschelli A."/>
            <person name="Roussel E."/>
            <person name="Miyazaki J."/>
            <person name="Reveillaud J."/>
            <person name="Jebbar M."/>
            <person name="Takai K."/>
            <person name="Maignien L."/>
            <person name="Alain K."/>
        </authorList>
    </citation>
    <scope>NUCLEOTIDE SEQUENCE [LARGE SCALE GENOMIC DNA]</scope>
    <source>
        <strain evidence="2">CDGS</strain>
    </source>
</reference>
<dbReference type="EMBL" id="CP015520">
    <property type="protein sequence ID" value="ANF21995.1"/>
    <property type="molecule type" value="Genomic_DNA"/>
</dbReference>
<evidence type="ECO:0000313" key="2">
    <source>
        <dbReference type="Proteomes" id="UP000076969"/>
    </source>
</evidence>
<protein>
    <submittedName>
        <fullName evidence="1">Uncharacterized protein</fullName>
    </submittedName>
</protein>